<protein>
    <recommendedName>
        <fullName evidence="4">Protein hunchback</fullName>
    </recommendedName>
</protein>
<comment type="subcellular location">
    <subcellularLocation>
        <location evidence="2">Nucleus</location>
    </subcellularLocation>
</comment>
<accession>A0A4C1UI74</accession>
<feature type="compositionally biased region" description="Basic and acidic residues" evidence="14">
    <location>
        <begin position="594"/>
        <end position="604"/>
    </location>
</feature>
<evidence type="ECO:0000256" key="8">
    <source>
        <dbReference type="ARBA" id="ARBA00022737"/>
    </source>
</evidence>
<keyword evidence="9 13" id="KW-0863">Zinc-finger</keyword>
<feature type="region of interest" description="Disordered" evidence="14">
    <location>
        <begin position="161"/>
        <end position="270"/>
    </location>
</feature>
<dbReference type="Gene3D" id="3.30.160.60">
    <property type="entry name" value="Classic Zinc Finger"/>
    <property type="match status" value="3"/>
</dbReference>
<keyword evidence="6" id="KW-0302">Gap protein</keyword>
<feature type="domain" description="C2H2-type" evidence="15">
    <location>
        <begin position="338"/>
        <end position="365"/>
    </location>
</feature>
<keyword evidence="5" id="KW-0217">Developmental protein</keyword>
<dbReference type="GO" id="GO:0035282">
    <property type="term" value="P:segmentation"/>
    <property type="evidence" value="ECO:0007669"/>
    <property type="project" value="UniProtKB-KW"/>
</dbReference>
<gene>
    <name evidence="16" type="primary">hb</name>
    <name evidence="16" type="ORF">EVAR_15139_1</name>
</gene>
<keyword evidence="17" id="KW-1185">Reference proteome</keyword>
<feature type="compositionally biased region" description="Basic and acidic residues" evidence="14">
    <location>
        <begin position="239"/>
        <end position="254"/>
    </location>
</feature>
<comment type="caution">
    <text evidence="16">The sequence shown here is derived from an EMBL/GenBank/DDBJ whole genome shotgun (WGS) entry which is preliminary data.</text>
</comment>
<feature type="compositionally biased region" description="Low complexity" evidence="14">
    <location>
        <begin position="101"/>
        <end position="115"/>
    </location>
</feature>
<evidence type="ECO:0000256" key="11">
    <source>
        <dbReference type="ARBA" id="ARBA00023125"/>
    </source>
</evidence>
<evidence type="ECO:0000313" key="17">
    <source>
        <dbReference type="Proteomes" id="UP000299102"/>
    </source>
</evidence>
<dbReference type="InterPro" id="IPR036236">
    <property type="entry name" value="Znf_C2H2_sf"/>
</dbReference>
<dbReference type="OrthoDB" id="10015593at2759"/>
<evidence type="ECO:0000256" key="5">
    <source>
        <dbReference type="ARBA" id="ARBA00022473"/>
    </source>
</evidence>
<dbReference type="Proteomes" id="UP000299102">
    <property type="component" value="Unassembled WGS sequence"/>
</dbReference>
<keyword evidence="12" id="KW-0539">Nucleus</keyword>
<dbReference type="PANTHER" id="PTHR24404">
    <property type="entry name" value="ZINC FINGER PROTEIN"/>
    <property type="match status" value="1"/>
</dbReference>
<evidence type="ECO:0000256" key="9">
    <source>
        <dbReference type="ARBA" id="ARBA00022771"/>
    </source>
</evidence>
<dbReference type="GO" id="GO:0000122">
    <property type="term" value="P:negative regulation of transcription by RNA polymerase II"/>
    <property type="evidence" value="ECO:0007669"/>
    <property type="project" value="UniProtKB-ARBA"/>
</dbReference>
<reference evidence="16 17" key="1">
    <citation type="journal article" date="2019" name="Commun. Biol.">
        <title>The bagworm genome reveals a unique fibroin gene that provides high tensile strength.</title>
        <authorList>
            <person name="Kono N."/>
            <person name="Nakamura H."/>
            <person name="Ohtoshi R."/>
            <person name="Tomita M."/>
            <person name="Numata K."/>
            <person name="Arakawa K."/>
        </authorList>
    </citation>
    <scope>NUCLEOTIDE SEQUENCE [LARGE SCALE GENOMIC DNA]</scope>
</reference>
<dbReference type="FunFam" id="3.30.160.60:FF:001482">
    <property type="entry name" value="Hunchback"/>
    <property type="match status" value="1"/>
</dbReference>
<dbReference type="AlphaFoldDB" id="A0A4C1UI74"/>
<dbReference type="InterPro" id="IPR013087">
    <property type="entry name" value="Znf_C2H2_type"/>
</dbReference>
<dbReference type="GO" id="GO:0003700">
    <property type="term" value="F:DNA-binding transcription factor activity"/>
    <property type="evidence" value="ECO:0007669"/>
    <property type="project" value="TreeGrafter"/>
</dbReference>
<dbReference type="STRING" id="151549.A0A4C1UI74"/>
<evidence type="ECO:0000256" key="10">
    <source>
        <dbReference type="ARBA" id="ARBA00022833"/>
    </source>
</evidence>
<evidence type="ECO:0000256" key="14">
    <source>
        <dbReference type="SAM" id="MobiDB-lite"/>
    </source>
</evidence>
<feature type="region of interest" description="Disordered" evidence="14">
    <location>
        <begin position="511"/>
        <end position="643"/>
    </location>
</feature>
<evidence type="ECO:0000256" key="1">
    <source>
        <dbReference type="ARBA" id="ARBA00003983"/>
    </source>
</evidence>
<dbReference type="SMART" id="SM00355">
    <property type="entry name" value="ZnF_C2H2"/>
    <property type="match status" value="6"/>
</dbReference>
<keyword evidence="7" id="KW-0479">Metal-binding</keyword>
<feature type="compositionally biased region" description="Pro residues" evidence="14">
    <location>
        <begin position="559"/>
        <end position="569"/>
    </location>
</feature>
<dbReference type="SUPFAM" id="SSF57667">
    <property type="entry name" value="beta-beta-alpha zinc fingers"/>
    <property type="match status" value="3"/>
</dbReference>
<dbReference type="FunFam" id="3.30.160.60:FF:001301">
    <property type="entry name" value="Blast:Protein hunchback"/>
    <property type="match status" value="1"/>
</dbReference>
<dbReference type="GO" id="GO:0040034">
    <property type="term" value="P:regulation of development, heterochronic"/>
    <property type="evidence" value="ECO:0007669"/>
    <property type="project" value="UniProtKB-ARBA"/>
</dbReference>
<name>A0A4C1UI74_EUMVA</name>
<feature type="compositionally biased region" description="Pro residues" evidence="14">
    <location>
        <begin position="203"/>
        <end position="216"/>
    </location>
</feature>
<dbReference type="InterPro" id="IPR050589">
    <property type="entry name" value="Ikaros_C2H2-ZF"/>
</dbReference>
<evidence type="ECO:0000256" key="13">
    <source>
        <dbReference type="PROSITE-ProRule" id="PRU00042"/>
    </source>
</evidence>
<dbReference type="EMBL" id="BGZK01000176">
    <property type="protein sequence ID" value="GBP26125.1"/>
    <property type="molecule type" value="Genomic_DNA"/>
</dbReference>
<keyword evidence="8" id="KW-0677">Repeat</keyword>
<evidence type="ECO:0000256" key="6">
    <source>
        <dbReference type="ARBA" id="ARBA00022492"/>
    </source>
</evidence>
<dbReference type="PROSITE" id="PS00028">
    <property type="entry name" value="ZINC_FINGER_C2H2_1"/>
    <property type="match status" value="2"/>
</dbReference>
<comment type="similarity">
    <text evidence="3">Belongs to the hunchback C2H2-type zinc-finger protein family.</text>
</comment>
<keyword evidence="10" id="KW-0862">Zinc</keyword>
<evidence type="ECO:0000256" key="3">
    <source>
        <dbReference type="ARBA" id="ARBA00007746"/>
    </source>
</evidence>
<dbReference type="PROSITE" id="PS50157">
    <property type="entry name" value="ZINC_FINGER_C2H2_2"/>
    <property type="match status" value="2"/>
</dbReference>
<feature type="compositionally biased region" description="Acidic residues" evidence="14">
    <location>
        <begin position="255"/>
        <end position="264"/>
    </location>
</feature>
<feature type="region of interest" description="Disordered" evidence="14">
    <location>
        <begin position="59"/>
        <end position="131"/>
    </location>
</feature>
<evidence type="ECO:0000259" key="15">
    <source>
        <dbReference type="PROSITE" id="PS50157"/>
    </source>
</evidence>
<evidence type="ECO:0000256" key="2">
    <source>
        <dbReference type="ARBA" id="ARBA00004123"/>
    </source>
</evidence>
<comment type="function">
    <text evidence="1">Gap class segmentation protein that controls development of head structures.</text>
</comment>
<sequence length="699" mass="75664">MGSTLSVTGRPERGHLFALDTALNCPVYLEPICKYSEISVPSMLSCAAPARAGLPAPHARWPPLLQPPPPTVKSEPVDPIDEGVSFNKDQASGFYSEGFHSASPSSSSKDSTGHSPRSVTSGGEPSPSFYDGSALHAKADLGARLDAYGAGGGLPYSLLTPPGFETRPADGHTTSPRKEVAYSPRVPHGRPCLASTPLGQPDATPPKSPRTPPTPPLEDDQQIYDRFHDSGFEGTARPPAHDPPDARATDRDGSGPDETEYDDEPGLRVPAVNSHGKVKTFKCKQCEFVAVTKLSFWEHSKEHIKPEKMLTCPKCPFVTEYKHHLEYHMRNHFGSKPFQCSQCSYSCVNKSMLNSHLKSHSNVYQYRCADCNYATKYCHSLKLHLRKYKHNPAMVLNLDGTPNPLPIIDVYGTRRGPKQKSVPRSIDRSAPAPHSHSSHSAQPPHHTPHALFGNRFPVGLPYLPPLLPHSFLFPPNGSYERAVSPRSDDNPPVPTAASILHQRLSYAEREAETVDAVQSPNHRSAAPAITPPAPPKSKSPAAPEDALDLTSSKLSEAGSPPPASRPMPNTPTTSLKNRRKGRAFKLQPAALRLQHQEDRSRENDTSDSDSDTSADGRGAGGGAGDAGAASTSGRERADGGRGGSSYACHYCDITFGDLTMHTIHMGFHGYNDPFMCNKCGERSTDRVAFFIHLGRAQHA</sequence>
<dbReference type="GO" id="GO:0005634">
    <property type="term" value="C:nucleus"/>
    <property type="evidence" value="ECO:0007669"/>
    <property type="project" value="UniProtKB-SubCell"/>
</dbReference>
<proteinExistence type="inferred from homology"/>
<dbReference type="GO" id="GO:0008270">
    <property type="term" value="F:zinc ion binding"/>
    <property type="evidence" value="ECO:0007669"/>
    <property type="project" value="UniProtKB-KW"/>
</dbReference>
<organism evidence="16 17">
    <name type="scientific">Eumeta variegata</name>
    <name type="common">Bagworm moth</name>
    <name type="synonym">Eumeta japonica</name>
    <dbReference type="NCBI Taxonomy" id="151549"/>
    <lineage>
        <taxon>Eukaryota</taxon>
        <taxon>Metazoa</taxon>
        <taxon>Ecdysozoa</taxon>
        <taxon>Arthropoda</taxon>
        <taxon>Hexapoda</taxon>
        <taxon>Insecta</taxon>
        <taxon>Pterygota</taxon>
        <taxon>Neoptera</taxon>
        <taxon>Endopterygota</taxon>
        <taxon>Lepidoptera</taxon>
        <taxon>Glossata</taxon>
        <taxon>Ditrysia</taxon>
        <taxon>Tineoidea</taxon>
        <taxon>Psychidae</taxon>
        <taxon>Oiketicinae</taxon>
        <taxon>Eumeta</taxon>
    </lineage>
</organism>
<evidence type="ECO:0000256" key="7">
    <source>
        <dbReference type="ARBA" id="ARBA00022723"/>
    </source>
</evidence>
<dbReference type="GO" id="GO:0000978">
    <property type="term" value="F:RNA polymerase II cis-regulatory region sequence-specific DNA binding"/>
    <property type="evidence" value="ECO:0007669"/>
    <property type="project" value="TreeGrafter"/>
</dbReference>
<keyword evidence="11" id="KW-0238">DNA-binding</keyword>
<evidence type="ECO:0000256" key="12">
    <source>
        <dbReference type="ARBA" id="ARBA00023242"/>
    </source>
</evidence>
<feature type="region of interest" description="Disordered" evidence="14">
    <location>
        <begin position="409"/>
        <end position="451"/>
    </location>
</feature>
<dbReference type="PANTHER" id="PTHR24404:SF55">
    <property type="entry name" value="ZINC FINGER PROTEIN PEGASUS"/>
    <property type="match status" value="1"/>
</dbReference>
<evidence type="ECO:0000313" key="16">
    <source>
        <dbReference type="EMBL" id="GBP26125.1"/>
    </source>
</evidence>
<evidence type="ECO:0000256" key="4">
    <source>
        <dbReference type="ARBA" id="ARBA00013638"/>
    </source>
</evidence>
<feature type="compositionally biased region" description="Low complexity" evidence="14">
    <location>
        <begin position="429"/>
        <end position="444"/>
    </location>
</feature>
<feature type="domain" description="C2H2-type" evidence="15">
    <location>
        <begin position="310"/>
        <end position="337"/>
    </location>
</feature>